<dbReference type="InterPro" id="IPR050817">
    <property type="entry name" value="DjlA_DnaK_co-chaperone"/>
</dbReference>
<dbReference type="PANTHER" id="PTHR24074">
    <property type="entry name" value="CO-CHAPERONE PROTEIN DJLA"/>
    <property type="match status" value="1"/>
</dbReference>
<dbReference type="InterPro" id="IPR007791">
    <property type="entry name" value="DjlA_N"/>
</dbReference>
<dbReference type="SUPFAM" id="SSF158682">
    <property type="entry name" value="TerB-like"/>
    <property type="match status" value="1"/>
</dbReference>
<dbReference type="CDD" id="cd06257">
    <property type="entry name" value="DnaJ"/>
    <property type="match status" value="1"/>
</dbReference>
<evidence type="ECO:0000259" key="2">
    <source>
        <dbReference type="PROSITE" id="PS50076"/>
    </source>
</evidence>
<organism evidence="3 4">
    <name type="scientific">Dokdonia pacifica</name>
    <dbReference type="NCBI Taxonomy" id="1627892"/>
    <lineage>
        <taxon>Bacteria</taxon>
        <taxon>Pseudomonadati</taxon>
        <taxon>Bacteroidota</taxon>
        <taxon>Flavobacteriia</taxon>
        <taxon>Flavobacteriales</taxon>
        <taxon>Flavobacteriaceae</taxon>
        <taxon>Dokdonia</taxon>
    </lineage>
</organism>
<dbReference type="InterPro" id="IPR001623">
    <property type="entry name" value="DnaJ_domain"/>
</dbReference>
<dbReference type="Gene3D" id="1.10.287.110">
    <property type="entry name" value="DnaJ domain"/>
    <property type="match status" value="1"/>
</dbReference>
<keyword evidence="1" id="KW-1133">Transmembrane helix</keyword>
<evidence type="ECO:0000256" key="1">
    <source>
        <dbReference type="SAM" id="Phobius"/>
    </source>
</evidence>
<dbReference type="PRINTS" id="PR00625">
    <property type="entry name" value="JDOMAIN"/>
</dbReference>
<protein>
    <submittedName>
        <fullName evidence="3">DnaJ like chaperone protein</fullName>
    </submittedName>
</protein>
<dbReference type="Pfam" id="PF00226">
    <property type="entry name" value="DnaJ"/>
    <property type="match status" value="1"/>
</dbReference>
<name>A0A238WAV3_9FLAO</name>
<keyword evidence="4" id="KW-1185">Reference proteome</keyword>
<evidence type="ECO:0000313" key="4">
    <source>
        <dbReference type="Proteomes" id="UP000198379"/>
    </source>
</evidence>
<dbReference type="SMART" id="SM00271">
    <property type="entry name" value="DnaJ"/>
    <property type="match status" value="1"/>
</dbReference>
<reference evidence="3 4" key="1">
    <citation type="submission" date="2017-06" db="EMBL/GenBank/DDBJ databases">
        <authorList>
            <person name="Kim H.J."/>
            <person name="Triplett B.A."/>
        </authorList>
    </citation>
    <scope>NUCLEOTIDE SEQUENCE [LARGE SCALE GENOMIC DNA]</scope>
    <source>
        <strain evidence="3 4">DSM 25597</strain>
    </source>
</reference>
<keyword evidence="1" id="KW-0812">Transmembrane</keyword>
<dbReference type="InterPro" id="IPR036869">
    <property type="entry name" value="J_dom_sf"/>
</dbReference>
<dbReference type="SUPFAM" id="SSF46565">
    <property type="entry name" value="Chaperone J-domain"/>
    <property type="match status" value="1"/>
</dbReference>
<dbReference type="InterPro" id="IPR029024">
    <property type="entry name" value="TerB-like"/>
</dbReference>
<evidence type="ECO:0000313" key="3">
    <source>
        <dbReference type="EMBL" id="SNR43628.1"/>
    </source>
</evidence>
<dbReference type="EMBL" id="FZNY01000001">
    <property type="protein sequence ID" value="SNR43628.1"/>
    <property type="molecule type" value="Genomic_DNA"/>
</dbReference>
<sequence length="250" mass="28653">MIKYLGAIIGFSIRGIFGAIAGYLLGSAADSIFFPKKEGQPRKGFRDVFDQATRDTVSPGDFELNLLSLASIVIKADGTVSQTELDYARQYFVRAYGKERANATFRTFNDVIKKREISAARICQYLNMRTRYEVRLQILHFLFGIAQADGKVSEPEVNIMSEIAGYFRVNHQDFESIKAMFFKNADSAYKILEIQKDATNDEVKKAFRTMAKKYHPDKLQHMDEAYRKGAEDKFRKVQEAYETIQKERGM</sequence>
<dbReference type="Gene3D" id="1.10.3680.10">
    <property type="entry name" value="TerB-like"/>
    <property type="match status" value="1"/>
</dbReference>
<dbReference type="CDD" id="cd07316">
    <property type="entry name" value="terB_like_DjlA"/>
    <property type="match status" value="1"/>
</dbReference>
<gene>
    <name evidence="3" type="ORF">SAMN06265376_101880</name>
</gene>
<keyword evidence="1" id="KW-0472">Membrane</keyword>
<dbReference type="Proteomes" id="UP000198379">
    <property type="component" value="Unassembled WGS sequence"/>
</dbReference>
<dbReference type="PROSITE" id="PS50076">
    <property type="entry name" value="DNAJ_2"/>
    <property type="match status" value="1"/>
</dbReference>
<proteinExistence type="predicted"/>
<dbReference type="OrthoDB" id="9779622at2"/>
<dbReference type="AlphaFoldDB" id="A0A238WAV3"/>
<accession>A0A238WAV3</accession>
<feature type="transmembrane region" description="Helical" evidence="1">
    <location>
        <begin position="6"/>
        <end position="26"/>
    </location>
</feature>
<feature type="domain" description="J" evidence="2">
    <location>
        <begin position="187"/>
        <end position="249"/>
    </location>
</feature>
<dbReference type="Pfam" id="PF05099">
    <property type="entry name" value="TerB"/>
    <property type="match status" value="1"/>
</dbReference>
<dbReference type="RefSeq" id="WP_089370191.1">
    <property type="nucleotide sequence ID" value="NZ_BMEP01000002.1"/>
</dbReference>